<keyword evidence="1" id="KW-0413">Isomerase</keyword>
<dbReference type="PANTHER" id="PTHR48101">
    <property type="entry name" value="METHYLMALONYL-COA MUTASE, MITOCHONDRIAL-RELATED"/>
    <property type="match status" value="1"/>
</dbReference>
<dbReference type="GO" id="GO:0004494">
    <property type="term" value="F:methylmalonyl-CoA mutase activity"/>
    <property type="evidence" value="ECO:0007669"/>
    <property type="project" value="InterPro"/>
</dbReference>
<dbReference type="Proteomes" id="UP000298180">
    <property type="component" value="Unassembled WGS sequence"/>
</dbReference>
<dbReference type="Gene3D" id="3.20.20.240">
    <property type="entry name" value="Methylmalonyl-CoA mutase"/>
    <property type="match status" value="1"/>
</dbReference>
<dbReference type="SUPFAM" id="SSF51703">
    <property type="entry name" value="Cobalamin (vitamin B12)-dependent enzymes"/>
    <property type="match status" value="1"/>
</dbReference>
<organism evidence="3 4">
    <name type="scientific">Ramlibacter henchirensis</name>
    <dbReference type="NCBI Taxonomy" id="204072"/>
    <lineage>
        <taxon>Bacteria</taxon>
        <taxon>Pseudomonadati</taxon>
        <taxon>Pseudomonadota</taxon>
        <taxon>Betaproteobacteria</taxon>
        <taxon>Burkholderiales</taxon>
        <taxon>Comamonadaceae</taxon>
        <taxon>Ramlibacter</taxon>
    </lineage>
</organism>
<gene>
    <name evidence="3" type="ORF">EZ313_16040</name>
</gene>
<dbReference type="GO" id="GO:0031419">
    <property type="term" value="F:cobalamin binding"/>
    <property type="evidence" value="ECO:0007669"/>
    <property type="project" value="InterPro"/>
</dbReference>
<reference evidence="3 4" key="1">
    <citation type="submission" date="2019-03" db="EMBL/GenBank/DDBJ databases">
        <title>Ramlibacter henchirensis DSM 14656, whole genome shotgun sequence.</title>
        <authorList>
            <person name="Zhang X."/>
            <person name="Feng G."/>
            <person name="Zhu H."/>
        </authorList>
    </citation>
    <scope>NUCLEOTIDE SEQUENCE [LARGE SCALE GENOMIC DNA]</scope>
    <source>
        <strain evidence="3 4">DSM 14656</strain>
    </source>
</reference>
<evidence type="ECO:0000313" key="3">
    <source>
        <dbReference type="EMBL" id="TFZ02755.1"/>
    </source>
</evidence>
<name>A0A4Z0BXL9_9BURK</name>
<evidence type="ECO:0000313" key="4">
    <source>
        <dbReference type="Proteomes" id="UP000298180"/>
    </source>
</evidence>
<comment type="caution">
    <text evidence="3">The sequence shown here is derived from an EMBL/GenBank/DDBJ whole genome shotgun (WGS) entry which is preliminary data.</text>
</comment>
<dbReference type="InterPro" id="IPR006098">
    <property type="entry name" value="MMCoA_mutase_a_cat"/>
</dbReference>
<dbReference type="RefSeq" id="WP_135264279.1">
    <property type="nucleotide sequence ID" value="NZ_SMLM01000002.1"/>
</dbReference>
<feature type="domain" description="Methylmalonyl-CoA mutase alpha/beta chain catalytic" evidence="2">
    <location>
        <begin position="27"/>
        <end position="534"/>
    </location>
</feature>
<protein>
    <submittedName>
        <fullName evidence="3">Methylmalonyl-CoA mutase</fullName>
    </submittedName>
</protein>
<dbReference type="OrthoDB" id="9762378at2"/>
<dbReference type="AlphaFoldDB" id="A0A4Z0BXL9"/>
<accession>A0A4Z0BXL9</accession>
<dbReference type="InterPro" id="IPR016176">
    <property type="entry name" value="Cbl-dep_enz_cat"/>
</dbReference>
<evidence type="ECO:0000256" key="1">
    <source>
        <dbReference type="ARBA" id="ARBA00023235"/>
    </source>
</evidence>
<dbReference type="Pfam" id="PF01642">
    <property type="entry name" value="MM_CoA_mutase"/>
    <property type="match status" value="1"/>
</dbReference>
<keyword evidence="4" id="KW-1185">Reference proteome</keyword>
<sequence>MNARDPNPPAELAEPVLGPVSRSGIPVPTAVDASAVKPENIGKPGEYPFTRGIFPDGYQGRLWTIRQYSGFGTAEESNERYKFLLQQGQTGLSVALDLPTQCGFDPTHPMARPEIGKVGVSLSNLSEAEILFKDLDLSKISTSFTINGTAAIIYAMYLAVADKQGVPRSKLTGTIQNDILKEYVARGTWIFPVRPSMRLIADSILYSNDVTPRFNPISIAGAHVRDAGATAAEEMAYTLANGLAYVEELKRRGGDVEKFAKRLSFFFYVHMDFFDEIAKFRAGRRLWARFMKERYGANDPKAQHFRFGVVCGGSSLVAPQPYNNVVRVAVETMAAVFGGAQSIFTCAFDEAFQIPTEFSAELAVRTQQMIAFESGIGRTVDPLGGSYFLEQHTDRMEEAILKVMNEIDAYGGVTPAIEDGWIQLRLAERGLERKLDTDSGKNVIVGQNHFRKEGEQIGVREIFKLDPTVAQRALEKFQRVLDTRSQSAVDASLAKLATAAAKDSENVMPYLVDCCHAYATVGEMVACLKKEWGEFKEPVNL</sequence>
<dbReference type="PANTHER" id="PTHR48101:SF1">
    <property type="entry name" value="METHYLMALONYL-COA MUTASE, LARGE SUBUNIT"/>
    <property type="match status" value="1"/>
</dbReference>
<dbReference type="InterPro" id="IPR006099">
    <property type="entry name" value="MeMalonylCoA_mutase_a/b_cat"/>
</dbReference>
<evidence type="ECO:0000259" key="2">
    <source>
        <dbReference type="Pfam" id="PF01642"/>
    </source>
</evidence>
<dbReference type="EMBL" id="SMLM01000002">
    <property type="protein sequence ID" value="TFZ02755.1"/>
    <property type="molecule type" value="Genomic_DNA"/>
</dbReference>
<dbReference type="NCBIfam" id="TIGR00641">
    <property type="entry name" value="acid_CoA_mut_N"/>
    <property type="match status" value="1"/>
</dbReference>
<proteinExistence type="predicted"/>